<organism evidence="1 2">
    <name type="scientific">Schistosoma margrebowiei</name>
    <dbReference type="NCBI Taxonomy" id="48269"/>
    <lineage>
        <taxon>Eukaryota</taxon>
        <taxon>Metazoa</taxon>
        <taxon>Spiralia</taxon>
        <taxon>Lophotrochozoa</taxon>
        <taxon>Platyhelminthes</taxon>
        <taxon>Trematoda</taxon>
        <taxon>Digenea</taxon>
        <taxon>Strigeidida</taxon>
        <taxon>Schistosomatoidea</taxon>
        <taxon>Schistosomatidae</taxon>
        <taxon>Schistosoma</taxon>
    </lineage>
</organism>
<protein>
    <submittedName>
        <fullName evidence="1">Uncharacterized protein</fullName>
    </submittedName>
</protein>
<evidence type="ECO:0000313" key="1">
    <source>
        <dbReference type="EMBL" id="VDO61674.1"/>
    </source>
</evidence>
<dbReference type="AlphaFoldDB" id="A0A183LKV9"/>
<dbReference type="Proteomes" id="UP000277204">
    <property type="component" value="Unassembled WGS sequence"/>
</dbReference>
<name>A0A183LKV9_9TREM</name>
<accession>A0A183LKV9</accession>
<gene>
    <name evidence="1" type="ORF">SMRZ_LOCUS4434</name>
</gene>
<reference evidence="1 2" key="1">
    <citation type="submission" date="2018-11" db="EMBL/GenBank/DDBJ databases">
        <authorList>
            <consortium name="Pathogen Informatics"/>
        </authorList>
    </citation>
    <scope>NUCLEOTIDE SEQUENCE [LARGE SCALE GENOMIC DNA]</scope>
    <source>
        <strain evidence="1 2">Zambia</strain>
    </source>
</reference>
<dbReference type="EMBL" id="UZAI01001411">
    <property type="protein sequence ID" value="VDO61674.1"/>
    <property type="molecule type" value="Genomic_DNA"/>
</dbReference>
<keyword evidence="2" id="KW-1185">Reference proteome</keyword>
<sequence length="95" mass="10595">MITDADLPLLEVCLRLLDVSLTSHFSESLGTLIFIDSCFICSLSRFFHFNIRVLAVFPSSPGSFFNLRTARPTPDSDNSLRVSFTSLSVLSTRSF</sequence>
<evidence type="ECO:0000313" key="2">
    <source>
        <dbReference type="Proteomes" id="UP000277204"/>
    </source>
</evidence>
<proteinExistence type="predicted"/>